<feature type="region of interest" description="Disordered" evidence="1">
    <location>
        <begin position="15"/>
        <end position="44"/>
    </location>
</feature>
<reference evidence="2" key="1">
    <citation type="journal article" date="2020" name="Nat. Commun.">
        <title>Large-scale genome sequencing of mycorrhizal fungi provides insights into the early evolution of symbiotic traits.</title>
        <authorList>
            <person name="Miyauchi S."/>
            <person name="Kiss E."/>
            <person name="Kuo A."/>
            <person name="Drula E."/>
            <person name="Kohler A."/>
            <person name="Sanchez-Garcia M."/>
            <person name="Morin E."/>
            <person name="Andreopoulos B."/>
            <person name="Barry K.W."/>
            <person name="Bonito G."/>
            <person name="Buee M."/>
            <person name="Carver A."/>
            <person name="Chen C."/>
            <person name="Cichocki N."/>
            <person name="Clum A."/>
            <person name="Culley D."/>
            <person name="Crous P.W."/>
            <person name="Fauchery L."/>
            <person name="Girlanda M."/>
            <person name="Hayes R.D."/>
            <person name="Keri Z."/>
            <person name="LaButti K."/>
            <person name="Lipzen A."/>
            <person name="Lombard V."/>
            <person name="Magnuson J."/>
            <person name="Maillard F."/>
            <person name="Murat C."/>
            <person name="Nolan M."/>
            <person name="Ohm R.A."/>
            <person name="Pangilinan J."/>
            <person name="Pereira M.F."/>
            <person name="Perotto S."/>
            <person name="Peter M."/>
            <person name="Pfister S."/>
            <person name="Riley R."/>
            <person name="Sitrit Y."/>
            <person name="Stielow J.B."/>
            <person name="Szollosi G."/>
            <person name="Zifcakova L."/>
            <person name="Stursova M."/>
            <person name="Spatafora J.W."/>
            <person name="Tedersoo L."/>
            <person name="Vaario L.M."/>
            <person name="Yamada A."/>
            <person name="Yan M."/>
            <person name="Wang P."/>
            <person name="Xu J."/>
            <person name="Bruns T."/>
            <person name="Baldrian P."/>
            <person name="Vilgalys R."/>
            <person name="Dunand C."/>
            <person name="Henrissat B."/>
            <person name="Grigoriev I.V."/>
            <person name="Hibbett D."/>
            <person name="Nagy L.G."/>
            <person name="Martin F.M."/>
        </authorList>
    </citation>
    <scope>NUCLEOTIDE SEQUENCE</scope>
    <source>
        <strain evidence="2">UP504</strain>
    </source>
</reference>
<proteinExistence type="predicted"/>
<keyword evidence="3" id="KW-1185">Reference proteome</keyword>
<dbReference type="EMBL" id="MU129433">
    <property type="protein sequence ID" value="KAF9503145.1"/>
    <property type="molecule type" value="Genomic_DNA"/>
</dbReference>
<organism evidence="2 3">
    <name type="scientific">Hydnum rufescens UP504</name>
    <dbReference type="NCBI Taxonomy" id="1448309"/>
    <lineage>
        <taxon>Eukaryota</taxon>
        <taxon>Fungi</taxon>
        <taxon>Dikarya</taxon>
        <taxon>Basidiomycota</taxon>
        <taxon>Agaricomycotina</taxon>
        <taxon>Agaricomycetes</taxon>
        <taxon>Cantharellales</taxon>
        <taxon>Hydnaceae</taxon>
        <taxon>Hydnum</taxon>
    </lineage>
</organism>
<gene>
    <name evidence="2" type="ORF">BS47DRAFT_1402704</name>
</gene>
<name>A0A9P6AD39_9AGAM</name>
<dbReference type="Proteomes" id="UP000886523">
    <property type="component" value="Unassembled WGS sequence"/>
</dbReference>
<evidence type="ECO:0000256" key="1">
    <source>
        <dbReference type="SAM" id="MobiDB-lite"/>
    </source>
</evidence>
<evidence type="ECO:0000313" key="3">
    <source>
        <dbReference type="Proteomes" id="UP000886523"/>
    </source>
</evidence>
<dbReference type="AlphaFoldDB" id="A0A9P6AD39"/>
<evidence type="ECO:0000313" key="2">
    <source>
        <dbReference type="EMBL" id="KAF9503145.1"/>
    </source>
</evidence>
<comment type="caution">
    <text evidence="2">The sequence shown here is derived from an EMBL/GenBank/DDBJ whole genome shotgun (WGS) entry which is preliminary data.</text>
</comment>
<feature type="compositionally biased region" description="Polar residues" evidence="1">
    <location>
        <begin position="34"/>
        <end position="44"/>
    </location>
</feature>
<accession>A0A9P6AD39</accession>
<sequence length="156" mass="16358">MRALLKPAMLATRTKVVESTSPSNPSRLHISLRKTGSNSRSGLSKQLTKDFLSPRRFVNLFSKQLPSLDFSPTLSSGACSILALCTYAELRLSYVFSTETGSGGSAQGPVAIGGEAGDVGYINEGPIIDLANSDEPQGSIKMAIVDVVQASVPSAP</sequence>
<protein>
    <submittedName>
        <fullName evidence="2">Uncharacterized protein</fullName>
    </submittedName>
</protein>
<feature type="compositionally biased region" description="Polar residues" evidence="1">
    <location>
        <begin position="17"/>
        <end position="26"/>
    </location>
</feature>